<dbReference type="Proteomes" id="UP000003963">
    <property type="component" value="Unassembled WGS sequence"/>
</dbReference>
<dbReference type="PROSITE" id="PS50943">
    <property type="entry name" value="HTH_CROC1"/>
    <property type="match status" value="1"/>
</dbReference>
<evidence type="ECO:0000313" key="4">
    <source>
        <dbReference type="Proteomes" id="UP000003963"/>
    </source>
</evidence>
<dbReference type="AlphaFoldDB" id="D9W8I1"/>
<dbReference type="InterPro" id="IPR001387">
    <property type="entry name" value="Cro/C1-type_HTH"/>
</dbReference>
<accession>D9W8I1</accession>
<dbReference type="CDD" id="cd00093">
    <property type="entry name" value="HTH_XRE"/>
    <property type="match status" value="1"/>
</dbReference>
<gene>
    <name evidence="3" type="ORF">SSOG_02402</name>
</gene>
<name>D9W8I1_9ACTN</name>
<dbReference type="STRING" id="457427.SSOG_02402"/>
<feature type="region of interest" description="Disordered" evidence="1">
    <location>
        <begin position="1"/>
        <end position="45"/>
    </location>
</feature>
<evidence type="ECO:0000313" key="3">
    <source>
        <dbReference type="EMBL" id="EFL22688.1"/>
    </source>
</evidence>
<evidence type="ECO:0000259" key="2">
    <source>
        <dbReference type="PROSITE" id="PS50943"/>
    </source>
</evidence>
<organism evidence="3 4">
    <name type="scientific">Streptomyces himastatinicus ATCC 53653</name>
    <dbReference type="NCBI Taxonomy" id="457427"/>
    <lineage>
        <taxon>Bacteria</taxon>
        <taxon>Bacillati</taxon>
        <taxon>Actinomycetota</taxon>
        <taxon>Actinomycetes</taxon>
        <taxon>Kitasatosporales</taxon>
        <taxon>Streptomycetaceae</taxon>
        <taxon>Streptomyces</taxon>
        <taxon>Streptomyces violaceusniger group</taxon>
    </lineage>
</organism>
<dbReference type="GO" id="GO:0003677">
    <property type="term" value="F:DNA binding"/>
    <property type="evidence" value="ECO:0007669"/>
    <property type="project" value="InterPro"/>
</dbReference>
<keyword evidence="4" id="KW-1185">Reference proteome</keyword>
<dbReference type="SUPFAM" id="SSF47413">
    <property type="entry name" value="lambda repressor-like DNA-binding domains"/>
    <property type="match status" value="1"/>
</dbReference>
<evidence type="ECO:0000256" key="1">
    <source>
        <dbReference type="SAM" id="MobiDB-lite"/>
    </source>
</evidence>
<dbReference type="Pfam" id="PF13560">
    <property type="entry name" value="HTH_31"/>
    <property type="match status" value="1"/>
</dbReference>
<reference evidence="3 4" key="1">
    <citation type="submission" date="2009-02" db="EMBL/GenBank/DDBJ databases">
        <title>Annotation of Streptomyces hygroscopicus strain ATCC 53653.</title>
        <authorList>
            <consortium name="The Broad Institute Genome Sequencing Platform"/>
            <consortium name="Broad Institute Microbial Sequencing Center"/>
            <person name="Fischbach M."/>
            <person name="Godfrey P."/>
            <person name="Ward D."/>
            <person name="Young S."/>
            <person name="Zeng Q."/>
            <person name="Koehrsen M."/>
            <person name="Alvarado L."/>
            <person name="Berlin A.M."/>
            <person name="Bochicchio J."/>
            <person name="Borenstein D."/>
            <person name="Chapman S.B."/>
            <person name="Chen Z."/>
            <person name="Engels R."/>
            <person name="Freedman E."/>
            <person name="Gellesch M."/>
            <person name="Goldberg J."/>
            <person name="Griggs A."/>
            <person name="Gujja S."/>
            <person name="Heilman E.R."/>
            <person name="Heiman D.I."/>
            <person name="Hepburn T.A."/>
            <person name="Howarth C."/>
            <person name="Jen D."/>
            <person name="Larson L."/>
            <person name="Lewis B."/>
            <person name="Mehta T."/>
            <person name="Park D."/>
            <person name="Pearson M."/>
            <person name="Richards J."/>
            <person name="Roberts A."/>
            <person name="Saif S."/>
            <person name="Shea T.D."/>
            <person name="Shenoy N."/>
            <person name="Sisk P."/>
            <person name="Stolte C."/>
            <person name="Sykes S.N."/>
            <person name="Thomson T."/>
            <person name="Walk T."/>
            <person name="White J."/>
            <person name="Yandava C."/>
            <person name="Straight P."/>
            <person name="Clardy J."/>
            <person name="Hung D."/>
            <person name="Kolter R."/>
            <person name="Mekalanos J."/>
            <person name="Walker S."/>
            <person name="Walsh C.T."/>
            <person name="Wieland-Brown L.C."/>
            <person name="Haas B."/>
            <person name="Nusbaum C."/>
            <person name="Birren B."/>
        </authorList>
    </citation>
    <scope>NUCLEOTIDE SEQUENCE [LARGE SCALE GENOMIC DNA]</scope>
    <source>
        <strain evidence="3 4">ATCC 53653</strain>
    </source>
</reference>
<sequence length="275" mass="29394">MRSGGAPRGGLHRRWPAMAEESVSTDGGSEPGEVPASLCGGEPETSGSLRTFGAVVEALREHVGLSRAEFAELVRFSKHTVASVEQGRRMPDPSLVERAEEALGNTGAAREAARHLCRQPGLAAWFRQWARLERVAISLYTYECPGGAGPVADRGIRAGSVAERPRPVPDEAEDGPSASPPGSHDRSCCPPAVSRRRCSTSSSNRRCWNGTRVARTSRGSCWIICWTWTSGTGTWSCRSCRCGSRCALGWTVPCSCWRPPSTAGSGTPKGRRTAA</sequence>
<protein>
    <submittedName>
        <fullName evidence="3">Xre family toxin-antitoxin system, antitoxin component</fullName>
    </submittedName>
</protein>
<proteinExistence type="predicted"/>
<dbReference type="HOGENOM" id="CLU_1011621_0_0_11"/>
<feature type="region of interest" description="Disordered" evidence="1">
    <location>
        <begin position="163"/>
        <end position="205"/>
    </location>
</feature>
<dbReference type="Gene3D" id="1.10.260.40">
    <property type="entry name" value="lambda repressor-like DNA-binding domains"/>
    <property type="match status" value="1"/>
</dbReference>
<feature type="domain" description="HTH cro/C1-type" evidence="2">
    <location>
        <begin position="56"/>
        <end position="110"/>
    </location>
</feature>
<dbReference type="InterPro" id="IPR010982">
    <property type="entry name" value="Lambda_DNA-bd_dom_sf"/>
</dbReference>
<dbReference type="EMBL" id="GG657754">
    <property type="protein sequence ID" value="EFL22688.1"/>
    <property type="molecule type" value="Genomic_DNA"/>
</dbReference>
<dbReference type="SMART" id="SM00530">
    <property type="entry name" value="HTH_XRE"/>
    <property type="match status" value="1"/>
</dbReference>